<dbReference type="Proteomes" id="UP000708208">
    <property type="component" value="Unassembled WGS sequence"/>
</dbReference>
<dbReference type="AlphaFoldDB" id="A0A8J2L0Z8"/>
<proteinExistence type="predicted"/>
<keyword evidence="3" id="KW-1185">Reference proteome</keyword>
<reference evidence="2" key="1">
    <citation type="submission" date="2021-06" db="EMBL/GenBank/DDBJ databases">
        <authorList>
            <person name="Hodson N. C."/>
            <person name="Mongue J. A."/>
            <person name="Jaron S. K."/>
        </authorList>
    </citation>
    <scope>NUCLEOTIDE SEQUENCE</scope>
</reference>
<sequence>ELTQPQRHDANITYGDRNLF</sequence>
<organism evidence="2 3">
    <name type="scientific">Allacma fusca</name>
    <dbReference type="NCBI Taxonomy" id="39272"/>
    <lineage>
        <taxon>Eukaryota</taxon>
        <taxon>Metazoa</taxon>
        <taxon>Ecdysozoa</taxon>
        <taxon>Arthropoda</taxon>
        <taxon>Hexapoda</taxon>
        <taxon>Collembola</taxon>
        <taxon>Symphypleona</taxon>
        <taxon>Sminthuridae</taxon>
        <taxon>Allacma</taxon>
    </lineage>
</organism>
<feature type="compositionally biased region" description="Basic and acidic residues" evidence="1">
    <location>
        <begin position="1"/>
        <end position="10"/>
    </location>
</feature>
<evidence type="ECO:0000313" key="3">
    <source>
        <dbReference type="Proteomes" id="UP000708208"/>
    </source>
</evidence>
<evidence type="ECO:0000256" key="1">
    <source>
        <dbReference type="SAM" id="MobiDB-lite"/>
    </source>
</evidence>
<accession>A0A8J2L0Z8</accession>
<dbReference type="EMBL" id="CAJVCH010541608">
    <property type="protein sequence ID" value="CAG7826922.1"/>
    <property type="molecule type" value="Genomic_DNA"/>
</dbReference>
<feature type="region of interest" description="Disordered" evidence="1">
    <location>
        <begin position="1"/>
        <end position="20"/>
    </location>
</feature>
<evidence type="ECO:0000313" key="2">
    <source>
        <dbReference type="EMBL" id="CAG7826922.1"/>
    </source>
</evidence>
<comment type="caution">
    <text evidence="2">The sequence shown here is derived from an EMBL/GenBank/DDBJ whole genome shotgun (WGS) entry which is preliminary data.</text>
</comment>
<feature type="non-terminal residue" evidence="2">
    <location>
        <position position="1"/>
    </location>
</feature>
<protein>
    <submittedName>
        <fullName evidence="2">Uncharacterized protein</fullName>
    </submittedName>
</protein>
<name>A0A8J2L0Z8_9HEXA</name>
<gene>
    <name evidence="2" type="ORF">AFUS01_LOCUS36946</name>
</gene>